<keyword evidence="2" id="KW-1185">Reference proteome</keyword>
<dbReference type="AlphaFoldDB" id="D1Z2B2"/>
<dbReference type="KEGG" id="mpd:MCP_2762"/>
<protein>
    <submittedName>
        <fullName evidence="1">Uncharacterized protein</fullName>
    </submittedName>
</protein>
<name>D1Z2B2_METPS</name>
<reference evidence="2" key="3">
    <citation type="journal article" date="2011" name="PLoS ONE">
        <title>Genome sequence of a mesophilic hydrogenotrophic methanogen Methanocella paludicola, the first cultivated representative of the order Methanocellales.</title>
        <authorList>
            <person name="Sakai S."/>
            <person name="Takaki Y."/>
            <person name="Shimamura S."/>
            <person name="Sekine M."/>
            <person name="Tajima T."/>
            <person name="Kosugi H."/>
            <person name="Ichikawa N."/>
            <person name="Tasumi E."/>
            <person name="Hiraki A.T."/>
            <person name="Shimizu A."/>
            <person name="Kato Y."/>
            <person name="Nishiko R."/>
            <person name="Mori K."/>
            <person name="Fujita N."/>
            <person name="Imachi H."/>
            <person name="Takai K."/>
        </authorList>
    </citation>
    <scope>NUCLEOTIDE SEQUENCE [LARGE SCALE GENOMIC DNA]</scope>
    <source>
        <strain evidence="2">DSM 17711 / JCM 13418 / NBRC 101707 / SANAE</strain>
    </source>
</reference>
<dbReference type="EMBL" id="AP011532">
    <property type="protein sequence ID" value="BAI62834.1"/>
    <property type="molecule type" value="Genomic_DNA"/>
</dbReference>
<dbReference type="Proteomes" id="UP000001882">
    <property type="component" value="Chromosome"/>
</dbReference>
<dbReference type="RefSeq" id="WP_012901508.1">
    <property type="nucleotide sequence ID" value="NC_013665.1"/>
</dbReference>
<dbReference type="InterPro" id="IPR028978">
    <property type="entry name" value="Chorismate_lyase_/UTRA_dom_sf"/>
</dbReference>
<dbReference type="GeneID" id="8682461"/>
<dbReference type="eggNOG" id="arCOG01031">
    <property type="taxonomic scope" value="Archaea"/>
</dbReference>
<sequence>MFNPIYSKTKAGSTPSMPWYKAIINSTGSTTRYLMDNYAGVEFRVVGQEEKDGVIFRISEFLKDGKVIVHSTVEMPVARNPPEFVEEIRRQVTPIGDILRLNGYNVERHITDHDTVFKEYEMVGDVYIKIKELYYEM</sequence>
<dbReference type="InParanoid" id="D1Z2B2"/>
<reference evidence="1 2" key="2">
    <citation type="journal article" date="2008" name="Int. J. Syst. Evol. Microbiol.">
        <title>Methanocella paludicola gen. nov., sp. nov., a methane-producing archaeon, the first isolate of the lineage 'Rice Cluster I', and proposal of the new archaeal order Methanocellales ord. nov.</title>
        <authorList>
            <person name="Sakai S."/>
            <person name="Imachi H."/>
            <person name="Hanada S."/>
            <person name="Ohashi A."/>
            <person name="Harada H."/>
            <person name="Kamagata Y."/>
        </authorList>
    </citation>
    <scope>NUCLEOTIDE SEQUENCE [LARGE SCALE GENOMIC DNA]</scope>
    <source>
        <strain evidence="2">DSM 17711 / JCM 13418 / NBRC 101707 / SANAE</strain>
    </source>
</reference>
<evidence type="ECO:0000313" key="2">
    <source>
        <dbReference type="Proteomes" id="UP000001882"/>
    </source>
</evidence>
<reference evidence="1 2" key="1">
    <citation type="journal article" date="2007" name="Appl. Environ. Microbiol.">
        <title>Isolation of key methanogens for global methane emission from rice paddy fields: a novel isolate affiliated with the clone cluster rice cluster I.</title>
        <authorList>
            <person name="Sakai S."/>
            <person name="Imachi H."/>
            <person name="Sekiguchi Y."/>
            <person name="Ohashi A."/>
            <person name="Harada H."/>
            <person name="Kamagata Y."/>
        </authorList>
    </citation>
    <scope>NUCLEOTIDE SEQUENCE [LARGE SCALE GENOMIC DNA]</scope>
    <source>
        <strain evidence="2">DSM 17711 / JCM 13418 / NBRC 101707 / SANAE</strain>
    </source>
</reference>
<dbReference type="Gene3D" id="3.40.1410.10">
    <property type="entry name" value="Chorismate lyase-like"/>
    <property type="match status" value="1"/>
</dbReference>
<organism evidence="1 2">
    <name type="scientific">Methanocella paludicola (strain DSM 17711 / JCM 13418 / NBRC 101707 / SANAE)</name>
    <dbReference type="NCBI Taxonomy" id="304371"/>
    <lineage>
        <taxon>Archaea</taxon>
        <taxon>Methanobacteriati</taxon>
        <taxon>Methanobacteriota</taxon>
        <taxon>Stenosarchaea group</taxon>
        <taxon>Methanomicrobia</taxon>
        <taxon>Methanocellales</taxon>
        <taxon>Methanocellaceae</taxon>
        <taxon>Methanocella</taxon>
    </lineage>
</organism>
<gene>
    <name evidence="1" type="ordered locus">MCP_2762</name>
</gene>
<dbReference type="STRING" id="304371.MCP_2762"/>
<evidence type="ECO:0000313" key="1">
    <source>
        <dbReference type="EMBL" id="BAI62834.1"/>
    </source>
</evidence>
<dbReference type="SUPFAM" id="SSF64288">
    <property type="entry name" value="Chorismate lyase-like"/>
    <property type="match status" value="1"/>
</dbReference>
<accession>D1Z2B2</accession>
<proteinExistence type="predicted"/>
<dbReference type="OrthoDB" id="145619at2157"/>